<dbReference type="Pfam" id="PF13174">
    <property type="entry name" value="TPR_6"/>
    <property type="match status" value="4"/>
</dbReference>
<comment type="caution">
    <text evidence="4">The sequence shown here is derived from an EMBL/GenBank/DDBJ whole genome shotgun (WGS) entry which is preliminary data.</text>
</comment>
<reference evidence="4 5" key="1">
    <citation type="submission" date="2019-05" db="EMBL/GenBank/DDBJ databases">
        <title>Verrucobacter flavum gen. nov., sp. nov. a new member of the family Verrucomicrobiaceae.</title>
        <authorList>
            <person name="Szuroczki S."/>
            <person name="Abbaszade G."/>
            <person name="Szabo A."/>
            <person name="Felfoldi T."/>
            <person name="Schumann P."/>
            <person name="Boka K."/>
            <person name="Keki Z."/>
            <person name="Toumi M."/>
            <person name="Toth E."/>
        </authorList>
    </citation>
    <scope>NUCLEOTIDE SEQUENCE [LARGE SCALE GENOMIC DNA]</scope>
    <source>
        <strain evidence="4 5">MG-N-17</strain>
    </source>
</reference>
<name>A0A5R8KJH3_9BACT</name>
<organism evidence="4 5">
    <name type="scientific">Phragmitibacter flavus</name>
    <dbReference type="NCBI Taxonomy" id="2576071"/>
    <lineage>
        <taxon>Bacteria</taxon>
        <taxon>Pseudomonadati</taxon>
        <taxon>Verrucomicrobiota</taxon>
        <taxon>Verrucomicrobiia</taxon>
        <taxon>Verrucomicrobiales</taxon>
        <taxon>Verrucomicrobiaceae</taxon>
        <taxon>Phragmitibacter</taxon>
    </lineage>
</organism>
<feature type="region of interest" description="Disordered" evidence="2">
    <location>
        <begin position="841"/>
        <end position="893"/>
    </location>
</feature>
<accession>A0A5R8KJH3</accession>
<sequence length="893" mass="97852">MNPLLIKRQPRTLFLRLLLCPMFLAGALAVAQNNVPRAVPVDEAPPRALPVTDGSMPAPAPSRAQAVEDPRPAAPPVSNRPSGPDEDLYEYATLCFTQGDHNIAIKPLSDYVRLYPQGRHAAEAWFRLGECHHETGDRAQAKRAYNQVLTSHSKSESAGSAAYRLGAYAYADKNFLEAAAQFSTCARLTTNPAIKLPALYNSAIAYEQGGDAKRATAAYEQVAAVKPPNKYRETALGKMATAYLDQGRNQEALTAFNDLIDITKDEEILGDALLRSGLILNELGKTDEAVKNFKRVLSNTTVPREQRGMALFGIIQSAYLKKDYQTVISTYTSNATTLPPGDIHAKMLLLVGNAQKQLQSYRQAIETYLLLEKNHPDSPEAIDAGYQKLLSFYQLGNENIPEFALAFEELYRTSHPDHEYLTMSRIIRADWWFGKGDYLKASEAFTGINITQVPEKVLPSILYKKGFTEVEAGKNNEAITTLTNFLEKYPQDANVPAALAQRGIAQKNVRAFDKALTDFTLIIKNHGGHPALEMALYQSGFIKSETRDVAGMIADYELLLQKFPKTAAAAEASFNIGKGYFSLNDKESFGKALDPLRKSIELNREGYLDKSSQLLINCQWLREDVDGMAKEVDTYLDARKGARINPQGLTFLGVNYFNRGNYEASNRYLSLASTPDQPEATEAPVWNYLGMARIETGHYTGAIIAFDHYLSKTPTGQGHVLGLYGKAKGQLGAALFDEAQKSINDALTLIKTGKLKGQLQILDGDVFSARGDTFAGKGSMDAAKQQWAKALAQYVVVSQFFVDPEITPEAAWKAAEMFEKTDDVKQATAMRSLVKSKYPAFTPKVPAPAKAMPPPPVQEEPPAPDPPAAEIAPAEPVPAPESTSSNTATADSI</sequence>
<keyword evidence="3" id="KW-0732">Signal</keyword>
<dbReference type="InterPro" id="IPR019734">
    <property type="entry name" value="TPR_rpt"/>
</dbReference>
<dbReference type="RefSeq" id="WP_138085089.1">
    <property type="nucleotide sequence ID" value="NZ_VAUV01000003.1"/>
</dbReference>
<keyword evidence="5" id="KW-1185">Reference proteome</keyword>
<dbReference type="Proteomes" id="UP000306196">
    <property type="component" value="Unassembled WGS sequence"/>
</dbReference>
<feature type="chain" id="PRO_5024448918" evidence="3">
    <location>
        <begin position="32"/>
        <end position="893"/>
    </location>
</feature>
<dbReference type="SUPFAM" id="SSF48452">
    <property type="entry name" value="TPR-like"/>
    <property type="match status" value="3"/>
</dbReference>
<evidence type="ECO:0000256" key="1">
    <source>
        <dbReference type="PROSITE-ProRule" id="PRU00339"/>
    </source>
</evidence>
<dbReference type="Gene3D" id="1.25.40.10">
    <property type="entry name" value="Tetratricopeptide repeat domain"/>
    <property type="match status" value="5"/>
</dbReference>
<evidence type="ECO:0000313" key="4">
    <source>
        <dbReference type="EMBL" id="TLD72085.1"/>
    </source>
</evidence>
<evidence type="ECO:0000256" key="3">
    <source>
        <dbReference type="SAM" id="SignalP"/>
    </source>
</evidence>
<evidence type="ECO:0000313" key="5">
    <source>
        <dbReference type="Proteomes" id="UP000306196"/>
    </source>
</evidence>
<gene>
    <name evidence="4" type="ORF">FEM03_04990</name>
</gene>
<feature type="compositionally biased region" description="Pro residues" evidence="2">
    <location>
        <begin position="851"/>
        <end position="867"/>
    </location>
</feature>
<dbReference type="PANTHER" id="PTHR12558">
    <property type="entry name" value="CELL DIVISION CYCLE 16,23,27"/>
    <property type="match status" value="1"/>
</dbReference>
<keyword evidence="1" id="KW-0802">TPR repeat</keyword>
<dbReference type="OrthoDB" id="174598at2"/>
<feature type="repeat" description="TPR" evidence="1">
    <location>
        <begin position="122"/>
        <end position="155"/>
    </location>
</feature>
<dbReference type="InterPro" id="IPR011990">
    <property type="entry name" value="TPR-like_helical_dom_sf"/>
</dbReference>
<dbReference type="SMART" id="SM00028">
    <property type="entry name" value="TPR"/>
    <property type="match status" value="10"/>
</dbReference>
<dbReference type="AlphaFoldDB" id="A0A5R8KJH3"/>
<protein>
    <submittedName>
        <fullName evidence="4">Tetratricopeptide repeat protein</fullName>
    </submittedName>
</protein>
<dbReference type="EMBL" id="VAUV01000003">
    <property type="protein sequence ID" value="TLD72085.1"/>
    <property type="molecule type" value="Genomic_DNA"/>
</dbReference>
<feature type="compositionally biased region" description="Polar residues" evidence="2">
    <location>
        <begin position="882"/>
        <end position="893"/>
    </location>
</feature>
<dbReference type="PROSITE" id="PS50005">
    <property type="entry name" value="TPR"/>
    <property type="match status" value="1"/>
</dbReference>
<evidence type="ECO:0000256" key="2">
    <source>
        <dbReference type="SAM" id="MobiDB-lite"/>
    </source>
</evidence>
<proteinExistence type="predicted"/>
<feature type="region of interest" description="Disordered" evidence="2">
    <location>
        <begin position="40"/>
        <end position="84"/>
    </location>
</feature>
<feature type="signal peptide" evidence="3">
    <location>
        <begin position="1"/>
        <end position="31"/>
    </location>
</feature>
<dbReference type="PANTHER" id="PTHR12558:SF13">
    <property type="entry name" value="CELL DIVISION CYCLE PROTEIN 27 HOMOLOG"/>
    <property type="match status" value="1"/>
</dbReference>